<dbReference type="InterPro" id="IPR050052">
    <property type="entry name" value="ATP-dep_Clp_protease_ClpX"/>
</dbReference>
<evidence type="ECO:0000259" key="4">
    <source>
        <dbReference type="SMART" id="SM01086"/>
    </source>
</evidence>
<dbReference type="SMART" id="SM00382">
    <property type="entry name" value="AAA"/>
    <property type="match status" value="1"/>
</dbReference>
<evidence type="ECO:0000313" key="6">
    <source>
        <dbReference type="Proteomes" id="UP000251960"/>
    </source>
</evidence>
<evidence type="ECO:0000259" key="3">
    <source>
        <dbReference type="SMART" id="SM00382"/>
    </source>
</evidence>
<sequence length="543" mass="60893">MFSAARRLLTSRARSRALAAATPYPHSAVASPSCPRFPTPKEIRRGLDESRSRSRIAAAASRSEQGYQSYSPHLPDRRSASGFAAVACGVNIGMDGFCRVTALLLDNVLSVAVHNHYKRIYNESSNKCSVKSWARGGVATNSDDVIELEKSNILLIGPTGTGKTLLAKTLARYVNVPFVIADATAITQAGYSGEDVESVIYKLLVASDFNIEAAEHGIVYIDEVDKLTKKADCRKDRRDVSGEGVQQALLKIFEGTVISVPGKRSRENIPQGYVEVIGRYTKHTFYLWRCLLWLGKDSFRKYFLYSARHQFYPVGFGIPICHELRNCSWRTVQESSSIDTVENDDLIAYGLIPEFIGRLPITVGLTNLSEEQLVQVLMEPKNAIGKQYKKLFKMNDVKLHFTDNALRMIAKKALAKETGARGLRSIMEDILTEAMFEIPDGRHGKEKVIAVLVDEESVGPLHSRGCRAKIFRDDGALELYVYQNNIKLPGLIQSNPRRRRIFRLCLLVALSATKLWIYQTIPCFSSMYEWIAWILCKVYNFTQ</sequence>
<feature type="domain" description="Clp ATPase C-terminal" evidence="4">
    <location>
        <begin position="368"/>
        <end position="459"/>
    </location>
</feature>
<dbReference type="ExpressionAtlas" id="A0A3L6E5C7">
    <property type="expression patterns" value="baseline and differential"/>
</dbReference>
<protein>
    <submittedName>
        <fullName evidence="5">CLP protease regulatory subunit CLPX3, mitochondrial</fullName>
    </submittedName>
</protein>
<dbReference type="Pfam" id="PF07724">
    <property type="entry name" value="AAA_2"/>
    <property type="match status" value="1"/>
</dbReference>
<evidence type="ECO:0000256" key="2">
    <source>
        <dbReference type="ARBA" id="ARBA00022840"/>
    </source>
</evidence>
<gene>
    <name evidence="5" type="primary">CLPX3</name>
    <name evidence="5" type="ORF">Zm00014a_041329</name>
</gene>
<feature type="domain" description="AAA+ ATPase" evidence="3">
    <location>
        <begin position="149"/>
        <end position="281"/>
    </location>
</feature>
<reference evidence="5 6" key="1">
    <citation type="journal article" date="2018" name="Nat. Genet.">
        <title>Extensive intraspecific gene order and gene structural variations between Mo17 and other maize genomes.</title>
        <authorList>
            <person name="Sun S."/>
            <person name="Zhou Y."/>
            <person name="Chen J."/>
            <person name="Shi J."/>
            <person name="Zhao H."/>
            <person name="Zhao H."/>
            <person name="Song W."/>
            <person name="Zhang M."/>
            <person name="Cui Y."/>
            <person name="Dong X."/>
            <person name="Liu H."/>
            <person name="Ma X."/>
            <person name="Jiao Y."/>
            <person name="Wang B."/>
            <person name="Wei X."/>
            <person name="Stein J.C."/>
            <person name="Glaubitz J.C."/>
            <person name="Lu F."/>
            <person name="Yu G."/>
            <person name="Liang C."/>
            <person name="Fengler K."/>
            <person name="Li B."/>
            <person name="Rafalski A."/>
            <person name="Schnable P.S."/>
            <person name="Ware D.H."/>
            <person name="Buckler E.S."/>
            <person name="Lai J."/>
        </authorList>
    </citation>
    <scope>NUCLEOTIDE SEQUENCE [LARGE SCALE GENOMIC DNA]</scope>
    <source>
        <strain evidence="6">cv. Missouri 17</strain>
        <tissue evidence="5">Seedling</tissue>
    </source>
</reference>
<organism evidence="5 6">
    <name type="scientific">Zea mays</name>
    <name type="common">Maize</name>
    <dbReference type="NCBI Taxonomy" id="4577"/>
    <lineage>
        <taxon>Eukaryota</taxon>
        <taxon>Viridiplantae</taxon>
        <taxon>Streptophyta</taxon>
        <taxon>Embryophyta</taxon>
        <taxon>Tracheophyta</taxon>
        <taxon>Spermatophyta</taxon>
        <taxon>Magnoliopsida</taxon>
        <taxon>Liliopsida</taxon>
        <taxon>Poales</taxon>
        <taxon>Poaceae</taxon>
        <taxon>PACMAD clade</taxon>
        <taxon>Panicoideae</taxon>
        <taxon>Andropogonodae</taxon>
        <taxon>Andropogoneae</taxon>
        <taxon>Tripsacinae</taxon>
        <taxon>Zea</taxon>
    </lineage>
</organism>
<keyword evidence="5" id="KW-0645">Protease</keyword>
<dbReference type="SMART" id="SM01086">
    <property type="entry name" value="ClpB_D2-small"/>
    <property type="match status" value="1"/>
</dbReference>
<dbReference type="PANTHER" id="PTHR48102:SF8">
    <property type="entry name" value="OS05G0533900 PROTEIN"/>
    <property type="match status" value="1"/>
</dbReference>
<dbReference type="EMBL" id="NCVQ01000007">
    <property type="protein sequence ID" value="PWZ16020.1"/>
    <property type="molecule type" value="Genomic_DNA"/>
</dbReference>
<dbReference type="GO" id="GO:0016887">
    <property type="term" value="F:ATP hydrolysis activity"/>
    <property type="evidence" value="ECO:0007669"/>
    <property type="project" value="InterPro"/>
</dbReference>
<name>A0A3L6E5C7_MAIZE</name>
<dbReference type="InterPro" id="IPR003593">
    <property type="entry name" value="AAA+_ATPase"/>
</dbReference>
<dbReference type="AlphaFoldDB" id="A0A3L6E5C7"/>
<dbReference type="FunFam" id="1.10.8.60:FF:000002">
    <property type="entry name" value="ATP-dependent Clp protease ATP-binding subunit ClpX"/>
    <property type="match status" value="1"/>
</dbReference>
<dbReference type="GO" id="GO:0006508">
    <property type="term" value="P:proteolysis"/>
    <property type="evidence" value="ECO:0007669"/>
    <property type="project" value="UniProtKB-KW"/>
</dbReference>
<dbReference type="Gene3D" id="1.10.8.60">
    <property type="match status" value="1"/>
</dbReference>
<dbReference type="GO" id="GO:0008233">
    <property type="term" value="F:peptidase activity"/>
    <property type="evidence" value="ECO:0007669"/>
    <property type="project" value="UniProtKB-KW"/>
</dbReference>
<dbReference type="Proteomes" id="UP000251960">
    <property type="component" value="Chromosome 6"/>
</dbReference>
<dbReference type="GO" id="GO:0005524">
    <property type="term" value="F:ATP binding"/>
    <property type="evidence" value="ECO:0007669"/>
    <property type="project" value="UniProtKB-KW"/>
</dbReference>
<dbReference type="InterPro" id="IPR027417">
    <property type="entry name" value="P-loop_NTPase"/>
</dbReference>
<keyword evidence="2" id="KW-0067">ATP-binding</keyword>
<evidence type="ECO:0000313" key="5">
    <source>
        <dbReference type="EMBL" id="PWZ16020.1"/>
    </source>
</evidence>
<keyword evidence="1" id="KW-0547">Nucleotide-binding</keyword>
<evidence type="ECO:0000256" key="1">
    <source>
        <dbReference type="ARBA" id="ARBA00022741"/>
    </source>
</evidence>
<dbReference type="Gene3D" id="3.40.50.300">
    <property type="entry name" value="P-loop containing nucleotide triphosphate hydrolases"/>
    <property type="match status" value="1"/>
</dbReference>
<dbReference type="InterPro" id="IPR019489">
    <property type="entry name" value="Clp_ATPase_C"/>
</dbReference>
<keyword evidence="5" id="KW-0378">Hydrolase</keyword>
<dbReference type="InterPro" id="IPR003959">
    <property type="entry name" value="ATPase_AAA_core"/>
</dbReference>
<dbReference type="PANTHER" id="PTHR48102">
    <property type="entry name" value="ATP-DEPENDENT CLP PROTEASE ATP-BINDING SUBUNIT CLPX-LIKE, MITOCHONDRIAL-RELATED"/>
    <property type="match status" value="1"/>
</dbReference>
<proteinExistence type="predicted"/>
<dbReference type="Pfam" id="PF10431">
    <property type="entry name" value="ClpB_D2-small"/>
    <property type="match status" value="1"/>
</dbReference>
<accession>A0A3L6E5C7</accession>
<dbReference type="NCBIfam" id="NF003745">
    <property type="entry name" value="PRK05342.1"/>
    <property type="match status" value="1"/>
</dbReference>
<comment type="caution">
    <text evidence="5">The sequence shown here is derived from an EMBL/GenBank/DDBJ whole genome shotgun (WGS) entry which is preliminary data.</text>
</comment>
<dbReference type="SUPFAM" id="SSF52540">
    <property type="entry name" value="P-loop containing nucleoside triphosphate hydrolases"/>
    <property type="match status" value="1"/>
</dbReference>